<dbReference type="EMBL" id="MU118010">
    <property type="protein sequence ID" value="KAF9648664.1"/>
    <property type="molecule type" value="Genomic_DNA"/>
</dbReference>
<evidence type="ECO:0000313" key="1">
    <source>
        <dbReference type="EMBL" id="KAF9648664.1"/>
    </source>
</evidence>
<accession>A0ACB6ZGF8</accession>
<reference evidence="1" key="2">
    <citation type="journal article" date="2020" name="Nat. Commun.">
        <title>Large-scale genome sequencing of mycorrhizal fungi provides insights into the early evolution of symbiotic traits.</title>
        <authorList>
            <person name="Miyauchi S."/>
            <person name="Kiss E."/>
            <person name="Kuo A."/>
            <person name="Drula E."/>
            <person name="Kohler A."/>
            <person name="Sanchez-Garcia M."/>
            <person name="Morin E."/>
            <person name="Andreopoulos B."/>
            <person name="Barry K.W."/>
            <person name="Bonito G."/>
            <person name="Buee M."/>
            <person name="Carver A."/>
            <person name="Chen C."/>
            <person name="Cichocki N."/>
            <person name="Clum A."/>
            <person name="Culley D."/>
            <person name="Crous P.W."/>
            <person name="Fauchery L."/>
            <person name="Girlanda M."/>
            <person name="Hayes R.D."/>
            <person name="Keri Z."/>
            <person name="LaButti K."/>
            <person name="Lipzen A."/>
            <person name="Lombard V."/>
            <person name="Magnuson J."/>
            <person name="Maillard F."/>
            <person name="Murat C."/>
            <person name="Nolan M."/>
            <person name="Ohm R.A."/>
            <person name="Pangilinan J."/>
            <person name="Pereira M.F."/>
            <person name="Perotto S."/>
            <person name="Peter M."/>
            <person name="Pfister S."/>
            <person name="Riley R."/>
            <person name="Sitrit Y."/>
            <person name="Stielow J.B."/>
            <person name="Szollosi G."/>
            <person name="Zifcakova L."/>
            <person name="Stursova M."/>
            <person name="Spatafora J.W."/>
            <person name="Tedersoo L."/>
            <person name="Vaario L.M."/>
            <person name="Yamada A."/>
            <person name="Yan M."/>
            <person name="Wang P."/>
            <person name="Xu J."/>
            <person name="Bruns T."/>
            <person name="Baldrian P."/>
            <person name="Vilgalys R."/>
            <person name="Dunand C."/>
            <person name="Henrissat B."/>
            <person name="Grigoriev I.V."/>
            <person name="Hibbett D."/>
            <person name="Nagy L.G."/>
            <person name="Martin F.M."/>
        </authorList>
    </citation>
    <scope>NUCLEOTIDE SEQUENCE</scope>
    <source>
        <strain evidence="1">P2</strain>
    </source>
</reference>
<gene>
    <name evidence="1" type="ORF">BDM02DRAFT_3115145</name>
</gene>
<proteinExistence type="predicted"/>
<reference evidence="1" key="1">
    <citation type="submission" date="2019-10" db="EMBL/GenBank/DDBJ databases">
        <authorList>
            <consortium name="DOE Joint Genome Institute"/>
            <person name="Kuo A."/>
            <person name="Miyauchi S."/>
            <person name="Kiss E."/>
            <person name="Drula E."/>
            <person name="Kohler A."/>
            <person name="Sanchez-Garcia M."/>
            <person name="Andreopoulos B."/>
            <person name="Barry K.W."/>
            <person name="Bonito G."/>
            <person name="Buee M."/>
            <person name="Carver A."/>
            <person name="Chen C."/>
            <person name="Cichocki N."/>
            <person name="Clum A."/>
            <person name="Culley D."/>
            <person name="Crous P.W."/>
            <person name="Fauchery L."/>
            <person name="Girlanda M."/>
            <person name="Hayes R."/>
            <person name="Keri Z."/>
            <person name="Labutti K."/>
            <person name="Lipzen A."/>
            <person name="Lombard V."/>
            <person name="Magnuson J."/>
            <person name="Maillard F."/>
            <person name="Morin E."/>
            <person name="Murat C."/>
            <person name="Nolan M."/>
            <person name="Ohm R."/>
            <person name="Pangilinan J."/>
            <person name="Pereira M."/>
            <person name="Perotto S."/>
            <person name="Peter M."/>
            <person name="Riley R."/>
            <person name="Sitrit Y."/>
            <person name="Stielow B."/>
            <person name="Szollosi G."/>
            <person name="Zifcakova L."/>
            <person name="Stursova M."/>
            <person name="Spatafora J.W."/>
            <person name="Tedersoo L."/>
            <person name="Vaario L.-M."/>
            <person name="Yamada A."/>
            <person name="Yan M."/>
            <person name="Wang P."/>
            <person name="Xu J."/>
            <person name="Bruns T."/>
            <person name="Baldrian P."/>
            <person name="Vilgalys R."/>
            <person name="Henrissat B."/>
            <person name="Grigoriev I.V."/>
            <person name="Hibbett D."/>
            <person name="Nagy L.G."/>
            <person name="Martin F.M."/>
        </authorList>
    </citation>
    <scope>NUCLEOTIDE SEQUENCE</scope>
    <source>
        <strain evidence="1">P2</strain>
    </source>
</reference>
<sequence>MNTLHALFVQRDQQAFQRQFERARTAAFGSNTGSGQGGGRSWTKSSPVQPRSYSHDFDVNAKDWLGRTVLHLACSSGEPSAPEYVRLLLSYPGINVNVQDLESQWTPLHRALYSGNIVTAVLLLERSDIDVTIRDAERNTAIDLYNSTVNYTKPSAADTRPHVVGKRCTTAVRLYTWGTNRNATLGLGDSNDRVHPEHVQLYPTFKTKSSSQLPSSIVQVGMSKLHTAVVTDDPTNNIQVCGFGLGGRLGQTQHTQYDFIPMQIPQKVVKVALGQDHTLALTESREVMSWGLNRFSQLGYAVESADSIQPTARKIAGSLRGKRVNGIAACKTASVCWSADELFAWGTNNGQFGWNKEYNPVLVNPKVVTKADEPMVDVALSDSAMVCLGVSGAVVCLWDSRSIRIPFQLPNTVFPRASNRYTQWARFAIITKLSTCDDIFGALSADGELFTFSPPEPKAASGGEKVVIKPQLVWALRKAFTAVKDFSMAADGSVILCTESGHVFLRTRNPRAAQNGAKAFKFRRVPCIQSVKSVCGNNMGAFAALRADFVPDPIRLTGKLLNEDLADLLPFWDYRPTWAGLSTPDDGALDGADQEEETDSLSIDVPCMRGLCDFLFPVSLEDPKSKIPKGIYKAPGADITIRVQKGPEIPAHRCILVTRSSVLASLLSGQMTVVQDAPSNIAIKVLSGRSVKCPRMAPLSIAGCHAISILILLYYLYSDEVLAVWDPRVPRDIVNRMRVYGKVNPHEVRSELKNLARILDLALFEPSLHVVTKLAPEQSTVKDFTRAFAAIQDPARQGVYKPDVALQLADKTIYCHSTVLRARSNFFATFFDDEDWTRKRWTPEGTIVVYFNHMNWRSMEFVLRFICAGEDADMFDSLDFINSTEDLLNLMLEVIVVSNELLVDRLNLICSSIILRHINLNNVCALYSEAVYYNLAELVTRLEAYIIVNMEALIDHRVLGVLPYDLLKRISNAVRVEQSNKAPVTRSLFFVDRAMEKYGDWLRLQDIPHPVVRTQPIKDRSEAARRRSIPDSSAPIPMSRSVSEDIFAMDGVSSSPPVPPESPTIKKTASKQSPGWKQIGHVIKHDMKSIIAETERSALTQTPPKDGSLTAKWTLRTPPRPERMPSTPGSPMLSSPGKKVDLRMTPAIMPGSSTIVRPDTTSSGLSITRPQGVIPALGVAKPQSQPPPKPFLSKPPTHISPSLGRTQSTQVSQPITPVKMGVSSPGIRRTSSGGQPWTNTSSNPAFDGQSSQTRVTSFAAIQSLQEEEKLPKGKQKQSLKEIQEEEQARAAEEDFLKWWAAEEERVRKEEEALRAAISLAKGESKGGGAGKRQHGRGGSKKSTRGKQQPERRHTALPTGQ</sequence>
<evidence type="ECO:0000313" key="2">
    <source>
        <dbReference type="Proteomes" id="UP000886501"/>
    </source>
</evidence>
<name>A0ACB6ZGF8_THEGA</name>
<comment type="caution">
    <text evidence="1">The sequence shown here is derived from an EMBL/GenBank/DDBJ whole genome shotgun (WGS) entry which is preliminary data.</text>
</comment>
<keyword evidence="2" id="KW-1185">Reference proteome</keyword>
<organism evidence="1 2">
    <name type="scientific">Thelephora ganbajun</name>
    <name type="common">Ganba fungus</name>
    <dbReference type="NCBI Taxonomy" id="370292"/>
    <lineage>
        <taxon>Eukaryota</taxon>
        <taxon>Fungi</taxon>
        <taxon>Dikarya</taxon>
        <taxon>Basidiomycota</taxon>
        <taxon>Agaricomycotina</taxon>
        <taxon>Agaricomycetes</taxon>
        <taxon>Thelephorales</taxon>
        <taxon>Thelephoraceae</taxon>
        <taxon>Thelephora</taxon>
    </lineage>
</organism>
<protein>
    <submittedName>
        <fullName evidence="1">Uncharacterized protein</fullName>
    </submittedName>
</protein>
<dbReference type="Proteomes" id="UP000886501">
    <property type="component" value="Unassembled WGS sequence"/>
</dbReference>